<evidence type="ECO:0000256" key="4">
    <source>
        <dbReference type="ARBA" id="ARBA00010120"/>
    </source>
</evidence>
<evidence type="ECO:0000256" key="9">
    <source>
        <dbReference type="ARBA" id="ARBA00022927"/>
    </source>
</evidence>
<dbReference type="GO" id="GO:0030663">
    <property type="term" value="C:COPI-coated vesicle membrane"/>
    <property type="evidence" value="ECO:0007669"/>
    <property type="project" value="UniProtKB-SubCell"/>
</dbReference>
<dbReference type="PRINTS" id="PR00660">
    <property type="entry name" value="ERLUMENR"/>
</dbReference>
<gene>
    <name evidence="16" type="ORF">J1605_020404</name>
</gene>
<evidence type="ECO:0000313" key="17">
    <source>
        <dbReference type="Proteomes" id="UP001159641"/>
    </source>
</evidence>
<keyword evidence="12 14" id="KW-0675">Receptor</keyword>
<feature type="transmembrane region" description="Helical" evidence="14">
    <location>
        <begin position="433"/>
        <end position="450"/>
    </location>
</feature>
<keyword evidence="13" id="KW-0968">Cytoplasmic vesicle</keyword>
<evidence type="ECO:0000313" key="16">
    <source>
        <dbReference type="EMBL" id="KAJ8791682.1"/>
    </source>
</evidence>
<accession>A0AB34HJN9</accession>
<evidence type="ECO:0000256" key="13">
    <source>
        <dbReference type="ARBA" id="ARBA00023329"/>
    </source>
</evidence>
<comment type="caution">
    <text evidence="16">The sequence shown here is derived from an EMBL/GenBank/DDBJ whole genome shotgun (WGS) entry which is preliminary data.</text>
</comment>
<feature type="transmembrane region" description="Helical" evidence="14">
    <location>
        <begin position="401"/>
        <end position="421"/>
    </location>
</feature>
<dbReference type="PROSITE" id="PS00952">
    <property type="entry name" value="ER_LUMEN_RECEPTOR_2"/>
    <property type="match status" value="1"/>
</dbReference>
<protein>
    <recommendedName>
        <fullName evidence="14">ER lumen protein-retaining receptor</fullName>
    </recommendedName>
</protein>
<dbReference type="GO" id="GO:0016192">
    <property type="term" value="P:vesicle-mediated transport"/>
    <property type="evidence" value="ECO:0007669"/>
    <property type="project" value="UniProtKB-KW"/>
</dbReference>
<keyword evidence="17" id="KW-1185">Reference proteome</keyword>
<keyword evidence="6 14" id="KW-0812">Transmembrane</keyword>
<keyword evidence="11 14" id="KW-0472">Membrane</keyword>
<evidence type="ECO:0000256" key="7">
    <source>
        <dbReference type="ARBA" id="ARBA00022824"/>
    </source>
</evidence>
<dbReference type="GO" id="GO:0015031">
    <property type="term" value="P:protein transport"/>
    <property type="evidence" value="ECO:0007669"/>
    <property type="project" value="UniProtKB-KW"/>
</dbReference>
<comment type="subcellular location">
    <subcellularLocation>
        <location evidence="1">Cytoplasmic vesicle</location>
        <location evidence="1">COPI-coated vesicle membrane</location>
        <topology evidence="1">Multi-pass membrane protein</topology>
    </subcellularLocation>
    <subcellularLocation>
        <location evidence="2 14">Endoplasmic reticulum membrane</location>
        <topology evidence="2 14">Multi-pass membrane protein</topology>
    </subcellularLocation>
    <subcellularLocation>
        <location evidence="3">Golgi apparatus membrane</location>
        <topology evidence="3">Multi-pass membrane protein</topology>
    </subcellularLocation>
</comment>
<evidence type="ECO:0000256" key="15">
    <source>
        <dbReference type="SAM" id="MobiDB-lite"/>
    </source>
</evidence>
<dbReference type="InterPro" id="IPR000133">
    <property type="entry name" value="ER_ret_rcpt"/>
</dbReference>
<reference evidence="16 17" key="1">
    <citation type="submission" date="2022-11" db="EMBL/GenBank/DDBJ databases">
        <title>Whole genome sequence of Eschrichtius robustus ER-17-0199.</title>
        <authorList>
            <person name="Bruniche-Olsen A."/>
            <person name="Black A.N."/>
            <person name="Fields C.J."/>
            <person name="Walden K."/>
            <person name="Dewoody J.A."/>
        </authorList>
    </citation>
    <scope>NUCLEOTIDE SEQUENCE [LARGE SCALE GENOMIC DNA]</scope>
    <source>
        <strain evidence="16">ER-17-0199</strain>
        <tissue evidence="16">Blubber</tissue>
    </source>
</reference>
<comment type="caution">
    <text evidence="14">Lacks conserved residue(s) required for the propagation of feature annotation.</text>
</comment>
<dbReference type="GO" id="GO:0005789">
    <property type="term" value="C:endoplasmic reticulum membrane"/>
    <property type="evidence" value="ECO:0007669"/>
    <property type="project" value="UniProtKB-SubCell"/>
</dbReference>
<feature type="compositionally biased region" description="Gly residues" evidence="15">
    <location>
        <begin position="172"/>
        <end position="186"/>
    </location>
</feature>
<proteinExistence type="inferred from homology"/>
<evidence type="ECO:0000256" key="2">
    <source>
        <dbReference type="ARBA" id="ARBA00004477"/>
    </source>
</evidence>
<keyword evidence="8" id="KW-0931">ER-Golgi transport</keyword>
<feature type="transmembrane region" description="Helical" evidence="14">
    <location>
        <begin position="462"/>
        <end position="482"/>
    </location>
</feature>
<keyword evidence="7 14" id="KW-0256">Endoplasmic reticulum</keyword>
<sequence length="523" mass="57561">MRSTTADAETKAQRGCLTCSGHTALTGLLPTVGPSPFTPPNLLATIPQPSGVSSGLCSCLTSCHTKKRETLGRTLDLPERPDLFHDHSDPVLQMKKLRPREGKSLSTQAGTKVSLTPNQRVFGYHCPTGQVRTRWLFKSTAAEAESRTPGGPFSGHRGGGRDVAGTSQTQSGPGGGWRAQAAGGGPRPEAPQPAGPPRPGSRGAGLGREAGSRDLGRRRFLAPWRGGRLGHVTAPPRARWRSCDARAGARSSGARDPEAGAGDVAVTSPARKFPRSWLRAGRTMNVFRILGDLSHLLAMILLLGKIWRSKCCTGISGKSQILFALVFTTRYLDLFTNFISIYNTVMKVVFLLCAYVTVYMIYGKFRKTFDSENDTFRLEFLLVPVIGLSFLENYSFTPLEILWTFSIYLESVAILPQLFMISKTGEAETITTHYLFFLGLYRALYLANWIRRYQTENFYDQIAVVSGVVQTIFYCDFFYLYVTKGRCCENRVAGTASVTNRVCLRGYGSEQRQVCVPLMVLTF</sequence>
<keyword evidence="5 14" id="KW-0813">Transport</keyword>
<dbReference type="EMBL" id="JAIQCJ010001201">
    <property type="protein sequence ID" value="KAJ8791682.1"/>
    <property type="molecule type" value="Genomic_DNA"/>
</dbReference>
<keyword evidence="10 14" id="KW-1133">Transmembrane helix</keyword>
<dbReference type="Pfam" id="PF00810">
    <property type="entry name" value="ER_lumen_recept"/>
    <property type="match status" value="1"/>
</dbReference>
<evidence type="ECO:0000256" key="11">
    <source>
        <dbReference type="ARBA" id="ARBA00023136"/>
    </source>
</evidence>
<dbReference type="Proteomes" id="UP001159641">
    <property type="component" value="Unassembled WGS sequence"/>
</dbReference>
<evidence type="ECO:0000256" key="1">
    <source>
        <dbReference type="ARBA" id="ARBA00004129"/>
    </source>
</evidence>
<name>A0AB34HJN9_ESCRO</name>
<dbReference type="PROSITE" id="PS00951">
    <property type="entry name" value="ER_LUMEN_RECEPTOR_1"/>
    <property type="match status" value="1"/>
</dbReference>
<dbReference type="AlphaFoldDB" id="A0AB34HJN9"/>
<dbReference type="PANTHER" id="PTHR10585">
    <property type="entry name" value="ER LUMEN PROTEIN RETAINING RECEPTOR"/>
    <property type="match status" value="1"/>
</dbReference>
<feature type="region of interest" description="Disordered" evidence="15">
    <location>
        <begin position="142"/>
        <end position="263"/>
    </location>
</feature>
<evidence type="ECO:0000256" key="5">
    <source>
        <dbReference type="ARBA" id="ARBA00022448"/>
    </source>
</evidence>
<evidence type="ECO:0000256" key="12">
    <source>
        <dbReference type="ARBA" id="ARBA00023170"/>
    </source>
</evidence>
<comment type="similarity">
    <text evidence="4 14">Belongs to the ERD2 family.</text>
</comment>
<evidence type="ECO:0000256" key="8">
    <source>
        <dbReference type="ARBA" id="ARBA00022892"/>
    </source>
</evidence>
<dbReference type="GO" id="GO:0046923">
    <property type="term" value="F:ER retention sequence binding"/>
    <property type="evidence" value="ECO:0007669"/>
    <property type="project" value="InterPro"/>
</dbReference>
<dbReference type="GO" id="GO:0000139">
    <property type="term" value="C:Golgi membrane"/>
    <property type="evidence" value="ECO:0007669"/>
    <property type="project" value="UniProtKB-SubCell"/>
</dbReference>
<feature type="transmembrane region" description="Helical" evidence="14">
    <location>
        <begin position="345"/>
        <end position="363"/>
    </location>
</feature>
<keyword evidence="9 14" id="KW-0653">Protein transport</keyword>
<evidence type="ECO:0000256" key="6">
    <source>
        <dbReference type="ARBA" id="ARBA00022692"/>
    </source>
</evidence>
<dbReference type="GO" id="GO:0006621">
    <property type="term" value="P:protein retention in ER lumen"/>
    <property type="evidence" value="ECO:0007669"/>
    <property type="project" value="InterPro"/>
</dbReference>
<feature type="compositionally biased region" description="Pro residues" evidence="15">
    <location>
        <begin position="188"/>
        <end position="199"/>
    </location>
</feature>
<organism evidence="16 17">
    <name type="scientific">Eschrichtius robustus</name>
    <name type="common">California gray whale</name>
    <name type="synonym">Eschrichtius gibbosus</name>
    <dbReference type="NCBI Taxonomy" id="9764"/>
    <lineage>
        <taxon>Eukaryota</taxon>
        <taxon>Metazoa</taxon>
        <taxon>Chordata</taxon>
        <taxon>Craniata</taxon>
        <taxon>Vertebrata</taxon>
        <taxon>Euteleostomi</taxon>
        <taxon>Mammalia</taxon>
        <taxon>Eutheria</taxon>
        <taxon>Laurasiatheria</taxon>
        <taxon>Artiodactyla</taxon>
        <taxon>Whippomorpha</taxon>
        <taxon>Cetacea</taxon>
        <taxon>Mysticeti</taxon>
        <taxon>Eschrichtiidae</taxon>
        <taxon>Eschrichtius</taxon>
    </lineage>
</organism>
<evidence type="ECO:0000256" key="14">
    <source>
        <dbReference type="RuleBase" id="RU000634"/>
    </source>
</evidence>
<evidence type="ECO:0000256" key="3">
    <source>
        <dbReference type="ARBA" id="ARBA00004653"/>
    </source>
</evidence>
<evidence type="ECO:0000256" key="10">
    <source>
        <dbReference type="ARBA" id="ARBA00022989"/>
    </source>
</evidence>